<feature type="region of interest" description="Disordered" evidence="1">
    <location>
        <begin position="212"/>
        <end position="250"/>
    </location>
</feature>
<feature type="compositionally biased region" description="Low complexity" evidence="1">
    <location>
        <begin position="1"/>
        <end position="11"/>
    </location>
</feature>
<dbReference type="AlphaFoldDB" id="A0A1X6PJR1"/>
<feature type="compositionally biased region" description="Basic residues" evidence="1">
    <location>
        <begin position="120"/>
        <end position="141"/>
    </location>
</feature>
<evidence type="ECO:0000313" key="3">
    <source>
        <dbReference type="Proteomes" id="UP000218209"/>
    </source>
</evidence>
<sequence>TALAPRTANRTAPPPPGTRPTAPTTPSPEPAGTHDPAAQRHRRQRCAGRQRPGSGGLAVAAACRSPSRPTARGERAPPRHARRRTDRLPATAPDTRPQPTAPRPAPDNPPAPPRPPLRPTIHRTPPRQPPHRRHARHRALRTRAAPHPATRHLGQPLSARRRRHGASRHGLLTAGWPWRPPAAIEPTASASGPALMQWPFRLGRRTPRLTPAPVGHPHAPQRPPAHPPTPAHYPPPYTCQGPTHHLLRRH</sequence>
<protein>
    <submittedName>
        <fullName evidence="2">Uncharacterized protein</fullName>
    </submittedName>
</protein>
<evidence type="ECO:0000256" key="1">
    <source>
        <dbReference type="SAM" id="MobiDB-lite"/>
    </source>
</evidence>
<feature type="compositionally biased region" description="Pro residues" evidence="1">
    <location>
        <begin position="12"/>
        <end position="29"/>
    </location>
</feature>
<dbReference type="Proteomes" id="UP000218209">
    <property type="component" value="Unassembled WGS sequence"/>
</dbReference>
<feature type="non-terminal residue" evidence="2">
    <location>
        <position position="1"/>
    </location>
</feature>
<reference evidence="2 3" key="1">
    <citation type="submission" date="2017-03" db="EMBL/GenBank/DDBJ databases">
        <title>WGS assembly of Porphyra umbilicalis.</title>
        <authorList>
            <person name="Brawley S.H."/>
            <person name="Blouin N.A."/>
            <person name="Ficko-Blean E."/>
            <person name="Wheeler G.L."/>
            <person name="Lohr M."/>
            <person name="Goodson H.V."/>
            <person name="Jenkins J.W."/>
            <person name="Blaby-Haas C.E."/>
            <person name="Helliwell K.E."/>
            <person name="Chan C."/>
            <person name="Marriage T."/>
            <person name="Bhattacharya D."/>
            <person name="Klein A.S."/>
            <person name="Badis Y."/>
            <person name="Brodie J."/>
            <person name="Cao Y."/>
            <person name="Collen J."/>
            <person name="Dittami S.M."/>
            <person name="Gachon C.M."/>
            <person name="Green B.R."/>
            <person name="Karpowicz S."/>
            <person name="Kim J.W."/>
            <person name="Kudahl U."/>
            <person name="Lin S."/>
            <person name="Michel G."/>
            <person name="Mittag M."/>
            <person name="Olson B.J."/>
            <person name="Pangilinan J."/>
            <person name="Peng Y."/>
            <person name="Qiu H."/>
            <person name="Shu S."/>
            <person name="Singer J.T."/>
            <person name="Smith A.G."/>
            <person name="Sprecher B.N."/>
            <person name="Wagner V."/>
            <person name="Wang W."/>
            <person name="Wang Z.-Y."/>
            <person name="Yan J."/>
            <person name="Yarish C."/>
            <person name="Zoeuner-Riek S."/>
            <person name="Zhuang Y."/>
            <person name="Zou Y."/>
            <person name="Lindquist E.A."/>
            <person name="Grimwood J."/>
            <person name="Barry K."/>
            <person name="Rokhsar D.S."/>
            <person name="Schmutz J."/>
            <person name="Stiller J.W."/>
            <person name="Grossman A.R."/>
            <person name="Prochnik S.E."/>
        </authorList>
    </citation>
    <scope>NUCLEOTIDE SEQUENCE [LARGE SCALE GENOMIC DNA]</scope>
    <source>
        <strain evidence="2">4086291</strain>
    </source>
</reference>
<organism evidence="2 3">
    <name type="scientific">Porphyra umbilicalis</name>
    <name type="common">Purple laver</name>
    <name type="synonym">Red alga</name>
    <dbReference type="NCBI Taxonomy" id="2786"/>
    <lineage>
        <taxon>Eukaryota</taxon>
        <taxon>Rhodophyta</taxon>
        <taxon>Bangiophyceae</taxon>
        <taxon>Bangiales</taxon>
        <taxon>Bangiaceae</taxon>
        <taxon>Porphyra</taxon>
    </lineage>
</organism>
<evidence type="ECO:0000313" key="2">
    <source>
        <dbReference type="EMBL" id="OSX81006.1"/>
    </source>
</evidence>
<feature type="compositionally biased region" description="Low complexity" evidence="1">
    <location>
        <begin position="142"/>
        <end position="152"/>
    </location>
</feature>
<gene>
    <name evidence="2" type="ORF">BU14_0027s0032</name>
</gene>
<feature type="compositionally biased region" description="Pro residues" evidence="1">
    <location>
        <begin position="220"/>
        <end position="237"/>
    </location>
</feature>
<proteinExistence type="predicted"/>
<feature type="region of interest" description="Disordered" evidence="1">
    <location>
        <begin position="1"/>
        <end position="163"/>
    </location>
</feature>
<name>A0A1X6PJR1_PORUM</name>
<feature type="compositionally biased region" description="Basic residues" evidence="1">
    <location>
        <begin position="39"/>
        <end position="48"/>
    </location>
</feature>
<dbReference type="EMBL" id="KV918766">
    <property type="protein sequence ID" value="OSX81006.1"/>
    <property type="molecule type" value="Genomic_DNA"/>
</dbReference>
<keyword evidence="3" id="KW-1185">Reference proteome</keyword>
<feature type="compositionally biased region" description="Pro residues" evidence="1">
    <location>
        <begin position="99"/>
        <end position="118"/>
    </location>
</feature>
<accession>A0A1X6PJR1</accession>
<feature type="compositionally biased region" description="Low complexity" evidence="1">
    <location>
        <begin position="89"/>
        <end position="98"/>
    </location>
</feature>